<reference evidence="1" key="1">
    <citation type="submission" date="2015-06" db="EMBL/GenBank/DDBJ databases">
        <authorList>
            <person name="Joergensen T."/>
        </authorList>
    </citation>
    <scope>NUCLEOTIDE SEQUENCE</scope>
    <source>
        <strain evidence="1">RGFK1662</strain>
    </source>
</reference>
<evidence type="ECO:0000313" key="1">
    <source>
        <dbReference type="EMBL" id="CRY97612.1"/>
    </source>
</evidence>
<accession>A0A0H5QPD0</accession>
<dbReference type="EMBL" id="LN854167">
    <property type="protein sequence ID" value="CRY97612.1"/>
    <property type="molecule type" value="Genomic_DNA"/>
</dbReference>
<proteinExistence type="predicted"/>
<organism evidence="1">
    <name type="scientific">uncultured prokaryote</name>
    <dbReference type="NCBI Taxonomy" id="198431"/>
    <lineage>
        <taxon>unclassified sequences</taxon>
        <taxon>environmental samples</taxon>
    </lineage>
</organism>
<name>A0A0H5QPD0_9ZZZZ</name>
<protein>
    <submittedName>
        <fullName evidence="1">Uncharacterized protein</fullName>
    </submittedName>
</protein>
<sequence>MPEESDMQRTLTAEFPAWSVNFDGSDWGLRTTISADWVKLTDGFYFNETVIDLSGYALKKKSFFPYSSFEQRGGTVSATIAAGTLTSQPYVFDGTIITSAPMNQSELLSSLIVSPGFIQLSGVGAFGLRQNRDQILHGEQKIYTLDSTLSVAGVSNYQKLVSRELFSSLEPTAADKLYCYRIVGVSAGRNEATEANLPATRVLMPGNITSEPQLEYMMRLKRSYELANQV</sequence>
<reference evidence="1" key="2">
    <citation type="submission" date="2015-07" db="EMBL/GenBank/DDBJ databases">
        <title>Plasmids, circular viruses and viroids from rat gut.</title>
        <authorList>
            <person name="Jorgensen T.J."/>
            <person name="Hansen M.A."/>
            <person name="Xu Z."/>
            <person name="Tabak M.A."/>
            <person name="Sorensen S.J."/>
            <person name="Hansen L.H."/>
        </authorList>
    </citation>
    <scope>NUCLEOTIDE SEQUENCE</scope>
    <source>
        <strain evidence="1">RGFK1662</strain>
    </source>
</reference>
<dbReference type="AlphaFoldDB" id="A0A0H5QPD0"/>